<accession>M2TG37</accession>
<gene>
    <name evidence="1" type="ORF">COCHEDRAFT_1220046</name>
    <name evidence="2" type="ORF">COCHEDRAFT_1220970</name>
</gene>
<dbReference type="AlphaFoldDB" id="M2TG37"/>
<organism evidence="1 3">
    <name type="scientific">Cochliobolus heterostrophus (strain C5 / ATCC 48332 / race O)</name>
    <name type="common">Southern corn leaf blight fungus</name>
    <name type="synonym">Bipolaris maydis</name>
    <dbReference type="NCBI Taxonomy" id="701091"/>
    <lineage>
        <taxon>Eukaryota</taxon>
        <taxon>Fungi</taxon>
        <taxon>Dikarya</taxon>
        <taxon>Ascomycota</taxon>
        <taxon>Pezizomycotina</taxon>
        <taxon>Dothideomycetes</taxon>
        <taxon>Pleosporomycetidae</taxon>
        <taxon>Pleosporales</taxon>
        <taxon>Pleosporineae</taxon>
        <taxon>Pleosporaceae</taxon>
        <taxon>Bipolaris</taxon>
    </lineage>
</organism>
<dbReference type="EMBL" id="KB445569">
    <property type="protein sequence ID" value="EMD96385.1"/>
    <property type="molecule type" value="Genomic_DNA"/>
</dbReference>
<dbReference type="HOGENOM" id="CLU_1825110_0_0_1"/>
<evidence type="ECO:0000313" key="2">
    <source>
        <dbReference type="EMBL" id="EMD97591.1"/>
    </source>
</evidence>
<protein>
    <submittedName>
        <fullName evidence="1">Uncharacterized protein</fullName>
    </submittedName>
</protein>
<sequence length="141" mass="15900">MRLPDRATAEEARIAAGYSDPQWRRFIDITKDVARELREKDPELRWRRVPYNRKCEITEMINTQLVGEGISAITIELVGWRMSRVIGNLKYAEAKSTRSIDHPIEMNSATYAGGADGVTPAKDVHGAAVEGTRTFDPIRDI</sequence>
<keyword evidence="3" id="KW-1185">Reference proteome</keyword>
<dbReference type="Proteomes" id="UP000016936">
    <property type="component" value="Unassembled WGS sequence"/>
</dbReference>
<name>M2TG37_COCH5</name>
<evidence type="ECO:0000313" key="1">
    <source>
        <dbReference type="EMBL" id="EMD96385.1"/>
    </source>
</evidence>
<reference evidence="3" key="3">
    <citation type="journal article" date="2013" name="PLoS Genet.">
        <title>Comparative genome structure, secondary metabolite, and effector coding capacity across Cochliobolus pathogens.</title>
        <authorList>
            <person name="Condon B.J."/>
            <person name="Leng Y."/>
            <person name="Wu D."/>
            <person name="Bushley K.E."/>
            <person name="Ohm R.A."/>
            <person name="Otillar R."/>
            <person name="Martin J."/>
            <person name="Schackwitz W."/>
            <person name="Grimwood J."/>
            <person name="MohdZainudin N."/>
            <person name="Xue C."/>
            <person name="Wang R."/>
            <person name="Manning V.A."/>
            <person name="Dhillon B."/>
            <person name="Tu Z.J."/>
            <person name="Steffenson B.J."/>
            <person name="Salamov A."/>
            <person name="Sun H."/>
            <person name="Lowry S."/>
            <person name="LaButti K."/>
            <person name="Han J."/>
            <person name="Copeland A."/>
            <person name="Lindquist E."/>
            <person name="Barry K."/>
            <person name="Schmutz J."/>
            <person name="Baker S.E."/>
            <person name="Ciuffetti L.M."/>
            <person name="Grigoriev I.V."/>
            <person name="Zhong S."/>
            <person name="Turgeon B.G."/>
        </authorList>
    </citation>
    <scope>NUCLEOTIDE SEQUENCE [LARGE SCALE GENOMIC DNA]</scope>
    <source>
        <strain evidence="3">C5 / ATCC 48332 / race O</strain>
    </source>
</reference>
<evidence type="ECO:0000313" key="3">
    <source>
        <dbReference type="Proteomes" id="UP000016936"/>
    </source>
</evidence>
<proteinExistence type="predicted"/>
<dbReference type="OrthoDB" id="3799196at2759"/>
<dbReference type="EMBL" id="KB445569">
    <property type="protein sequence ID" value="EMD97591.1"/>
    <property type="molecule type" value="Genomic_DNA"/>
</dbReference>
<reference evidence="1" key="2">
    <citation type="submission" date="2012-06" db="EMBL/GenBank/DDBJ databases">
        <title>Comparative genome structure, secondary metabolite and effector coding capacity across Cochliobolus pathogens.</title>
        <authorList>
            <consortium name="US DOE Joint Genome Institute (JGI-PGF)"/>
            <person name="Condon B.J."/>
            <person name="Leng Y."/>
            <person name="Wu D."/>
            <person name="Bushley K.E."/>
            <person name="Ohm R.A."/>
            <person name="Otillar R."/>
            <person name="Martin J."/>
            <person name="Schackwitz W."/>
            <person name="Grimwood J."/>
            <person name="MohdZainudin N."/>
            <person name="Xue C."/>
            <person name="Wang R."/>
            <person name="Dhillon B."/>
            <person name="Tu Z.J."/>
            <person name="Steffenson B.J."/>
            <person name="Salamov A."/>
            <person name="Sun H."/>
            <person name="Lowry S."/>
            <person name="LaButti K."/>
            <person name="Han J."/>
            <person name="Copeland A."/>
            <person name="Lindquist E."/>
            <person name="Lucas S."/>
            <person name="Barry K."/>
            <person name="Schmutz J."/>
            <person name="Baker S."/>
            <person name="Grigoriev I.V."/>
            <person name="Zhong S."/>
            <person name="Turgeon B.G."/>
        </authorList>
    </citation>
    <scope>NUCLEOTIDE SEQUENCE</scope>
    <source>
        <strain evidence="1">C5</strain>
    </source>
</reference>
<reference evidence="1 3" key="1">
    <citation type="journal article" date="2012" name="PLoS Pathog.">
        <title>Diverse lifestyles and strategies of plant pathogenesis encoded in the genomes of eighteen Dothideomycetes fungi.</title>
        <authorList>
            <person name="Ohm R.A."/>
            <person name="Feau N."/>
            <person name="Henrissat B."/>
            <person name="Schoch C.L."/>
            <person name="Horwitz B.A."/>
            <person name="Barry K.W."/>
            <person name="Condon B.J."/>
            <person name="Copeland A.C."/>
            <person name="Dhillon B."/>
            <person name="Glaser F."/>
            <person name="Hesse C.N."/>
            <person name="Kosti I."/>
            <person name="LaButti K."/>
            <person name="Lindquist E.A."/>
            <person name="Lucas S."/>
            <person name="Salamov A.A."/>
            <person name="Bradshaw R.E."/>
            <person name="Ciuffetti L."/>
            <person name="Hamelin R.C."/>
            <person name="Kema G.H.J."/>
            <person name="Lawrence C."/>
            <person name="Scott J.A."/>
            <person name="Spatafora J.W."/>
            <person name="Turgeon B.G."/>
            <person name="de Wit P.J.G.M."/>
            <person name="Zhong S."/>
            <person name="Goodwin S.B."/>
            <person name="Grigoriev I.V."/>
        </authorList>
    </citation>
    <scope>NUCLEOTIDE SEQUENCE [LARGE SCALE GENOMIC DNA]</scope>
    <source>
        <strain evidence="1">C5</strain>
        <strain evidence="3">C5 / ATCC 48332 / race O</strain>
    </source>
</reference>